<dbReference type="EMBL" id="CAXAMN010004492">
    <property type="protein sequence ID" value="CAK9009663.1"/>
    <property type="molecule type" value="Genomic_DNA"/>
</dbReference>
<sequence>MEVPSGMNMNELVEVFVIAAGGFAFLWWQGIIQPFLKEIACYVYLGLVLFLLVGVILAEVWSQFYAIFSVQMDQLDKIMSFLRIDNAKDFAKDMLSEAKSMVTK</sequence>
<evidence type="ECO:0000313" key="3">
    <source>
        <dbReference type="Proteomes" id="UP001642484"/>
    </source>
</evidence>
<keyword evidence="1" id="KW-1133">Transmembrane helix</keyword>
<dbReference type="Proteomes" id="UP001642484">
    <property type="component" value="Unassembled WGS sequence"/>
</dbReference>
<organism evidence="2 3">
    <name type="scientific">Durusdinium trenchii</name>
    <dbReference type="NCBI Taxonomy" id="1381693"/>
    <lineage>
        <taxon>Eukaryota</taxon>
        <taxon>Sar</taxon>
        <taxon>Alveolata</taxon>
        <taxon>Dinophyceae</taxon>
        <taxon>Suessiales</taxon>
        <taxon>Symbiodiniaceae</taxon>
        <taxon>Durusdinium</taxon>
    </lineage>
</organism>
<proteinExistence type="predicted"/>
<reference evidence="2 3" key="1">
    <citation type="submission" date="2024-02" db="EMBL/GenBank/DDBJ databases">
        <authorList>
            <person name="Chen Y."/>
            <person name="Shah S."/>
            <person name="Dougan E. K."/>
            <person name="Thang M."/>
            <person name="Chan C."/>
        </authorList>
    </citation>
    <scope>NUCLEOTIDE SEQUENCE [LARGE SCALE GENOMIC DNA]</scope>
</reference>
<accession>A0ABP0J5U6</accession>
<keyword evidence="1" id="KW-0812">Transmembrane</keyword>
<protein>
    <submittedName>
        <fullName evidence="2">Uncharacterized protein</fullName>
    </submittedName>
</protein>
<feature type="transmembrane region" description="Helical" evidence="1">
    <location>
        <begin position="12"/>
        <end position="30"/>
    </location>
</feature>
<keyword evidence="1" id="KW-0472">Membrane</keyword>
<gene>
    <name evidence="2" type="ORF">CCMP2556_LOCUS9759</name>
</gene>
<comment type="caution">
    <text evidence="2">The sequence shown here is derived from an EMBL/GenBank/DDBJ whole genome shotgun (WGS) entry which is preliminary data.</text>
</comment>
<name>A0ABP0J5U6_9DINO</name>
<feature type="transmembrane region" description="Helical" evidence="1">
    <location>
        <begin position="42"/>
        <end position="68"/>
    </location>
</feature>
<evidence type="ECO:0000313" key="2">
    <source>
        <dbReference type="EMBL" id="CAK9009663.1"/>
    </source>
</evidence>
<keyword evidence="3" id="KW-1185">Reference proteome</keyword>
<evidence type="ECO:0000256" key="1">
    <source>
        <dbReference type="SAM" id="Phobius"/>
    </source>
</evidence>